<dbReference type="InterPro" id="IPR013103">
    <property type="entry name" value="RVT_2"/>
</dbReference>
<dbReference type="EMBL" id="BQNB010019381">
    <property type="protein sequence ID" value="GJT84698.1"/>
    <property type="molecule type" value="Genomic_DNA"/>
</dbReference>
<keyword evidence="3" id="KW-1185">Reference proteome</keyword>
<reference evidence="2" key="1">
    <citation type="journal article" date="2022" name="Int. J. Mol. Sci.">
        <title>Draft Genome of Tanacetum Coccineum: Genomic Comparison of Closely Related Tanacetum-Family Plants.</title>
        <authorList>
            <person name="Yamashiro T."/>
            <person name="Shiraishi A."/>
            <person name="Nakayama K."/>
            <person name="Satake H."/>
        </authorList>
    </citation>
    <scope>NUCLEOTIDE SEQUENCE</scope>
</reference>
<sequence length="125" mass="13855">MGWLLVATIQPAGQDLASIIIRSNPDSTHAMITHSRLDVSISRYEARIVTNGRCQHIGVDCDETFNLVVKAATIRTVLSLAASRHWHVHQLDVKNTFLRGHLSETSSVAGFFQGPPCPNCWNLTY</sequence>
<gene>
    <name evidence="2" type="ORF">Tco_1066415</name>
</gene>
<proteinExistence type="predicted"/>
<comment type="caution">
    <text evidence="2">The sequence shown here is derived from an EMBL/GenBank/DDBJ whole genome shotgun (WGS) entry which is preliminary data.</text>
</comment>
<evidence type="ECO:0000259" key="1">
    <source>
        <dbReference type="Pfam" id="PF07727"/>
    </source>
</evidence>
<accession>A0ABQ5HC26</accession>
<organism evidence="2 3">
    <name type="scientific">Tanacetum coccineum</name>
    <dbReference type="NCBI Taxonomy" id="301880"/>
    <lineage>
        <taxon>Eukaryota</taxon>
        <taxon>Viridiplantae</taxon>
        <taxon>Streptophyta</taxon>
        <taxon>Embryophyta</taxon>
        <taxon>Tracheophyta</taxon>
        <taxon>Spermatophyta</taxon>
        <taxon>Magnoliopsida</taxon>
        <taxon>eudicotyledons</taxon>
        <taxon>Gunneridae</taxon>
        <taxon>Pentapetalae</taxon>
        <taxon>asterids</taxon>
        <taxon>campanulids</taxon>
        <taxon>Asterales</taxon>
        <taxon>Asteraceae</taxon>
        <taxon>Asteroideae</taxon>
        <taxon>Anthemideae</taxon>
        <taxon>Anthemidinae</taxon>
        <taxon>Tanacetum</taxon>
    </lineage>
</organism>
<dbReference type="Pfam" id="PF07727">
    <property type="entry name" value="RVT_2"/>
    <property type="match status" value="1"/>
</dbReference>
<evidence type="ECO:0000313" key="3">
    <source>
        <dbReference type="Proteomes" id="UP001151760"/>
    </source>
</evidence>
<name>A0ABQ5HC26_9ASTR</name>
<evidence type="ECO:0000313" key="2">
    <source>
        <dbReference type="EMBL" id="GJT84698.1"/>
    </source>
</evidence>
<feature type="domain" description="Reverse transcriptase Ty1/copia-type" evidence="1">
    <location>
        <begin position="33"/>
        <end position="105"/>
    </location>
</feature>
<protein>
    <submittedName>
        <fullName evidence="2">Ribonuclease H-like domain-containing protein</fullName>
    </submittedName>
</protein>
<dbReference type="Proteomes" id="UP001151760">
    <property type="component" value="Unassembled WGS sequence"/>
</dbReference>
<reference evidence="2" key="2">
    <citation type="submission" date="2022-01" db="EMBL/GenBank/DDBJ databases">
        <authorList>
            <person name="Yamashiro T."/>
            <person name="Shiraishi A."/>
            <person name="Satake H."/>
            <person name="Nakayama K."/>
        </authorList>
    </citation>
    <scope>NUCLEOTIDE SEQUENCE</scope>
</reference>